<evidence type="ECO:0000256" key="1">
    <source>
        <dbReference type="ARBA" id="ARBA00004141"/>
    </source>
</evidence>
<dbReference type="Proteomes" id="UP001152523">
    <property type="component" value="Unassembled WGS sequence"/>
</dbReference>
<keyword evidence="9" id="KW-1185">Reference proteome</keyword>
<dbReference type="AlphaFoldDB" id="A0AAV0D6L9"/>
<dbReference type="EMBL" id="CAMAPF010000068">
    <property type="protein sequence ID" value="CAH9091232.1"/>
    <property type="molecule type" value="Genomic_DNA"/>
</dbReference>
<dbReference type="GO" id="GO:0055085">
    <property type="term" value="P:transmembrane transport"/>
    <property type="evidence" value="ECO:0007669"/>
    <property type="project" value="InterPro"/>
</dbReference>
<proteinExistence type="inferred from homology"/>
<dbReference type="PANTHER" id="PTHR24089">
    <property type="entry name" value="SOLUTE CARRIER FAMILY 25"/>
    <property type="match status" value="1"/>
</dbReference>
<dbReference type="InterPro" id="IPR018108">
    <property type="entry name" value="MCP_transmembrane"/>
</dbReference>
<gene>
    <name evidence="8" type="ORF">CEPIT_LOCUS11643</name>
</gene>
<keyword evidence="5 6" id="KW-0472">Membrane</keyword>
<keyword evidence="2 7" id="KW-0813">Transport</keyword>
<dbReference type="InterPro" id="IPR023395">
    <property type="entry name" value="MCP_dom_sf"/>
</dbReference>
<evidence type="ECO:0000256" key="3">
    <source>
        <dbReference type="ARBA" id="ARBA00022692"/>
    </source>
</evidence>
<comment type="similarity">
    <text evidence="7">Belongs to the mitochondrial carrier (TC 2.A.29) family.</text>
</comment>
<dbReference type="PROSITE" id="PS50920">
    <property type="entry name" value="SOLCAR"/>
    <property type="match status" value="3"/>
</dbReference>
<dbReference type="PRINTS" id="PR00926">
    <property type="entry name" value="MITOCARRIER"/>
</dbReference>
<dbReference type="Gene3D" id="1.50.40.10">
    <property type="entry name" value="Mitochondrial carrier domain"/>
    <property type="match status" value="1"/>
</dbReference>
<dbReference type="Pfam" id="PF00153">
    <property type="entry name" value="Mito_carr"/>
    <property type="match status" value="3"/>
</dbReference>
<evidence type="ECO:0000256" key="4">
    <source>
        <dbReference type="ARBA" id="ARBA00022737"/>
    </source>
</evidence>
<evidence type="ECO:0000313" key="9">
    <source>
        <dbReference type="Proteomes" id="UP001152523"/>
    </source>
</evidence>
<evidence type="ECO:0000256" key="7">
    <source>
        <dbReference type="RuleBase" id="RU000488"/>
    </source>
</evidence>
<feature type="repeat" description="Solcar" evidence="6">
    <location>
        <begin position="54"/>
        <end position="145"/>
    </location>
</feature>
<protein>
    <recommendedName>
        <fullName evidence="10">Mitochondrial substrate carrier family protein B-like</fullName>
    </recommendedName>
</protein>
<dbReference type="InterPro" id="IPR002067">
    <property type="entry name" value="MCP"/>
</dbReference>
<accession>A0AAV0D6L9</accession>
<sequence length="364" mass="39459">MQADARAGVSVEGGGGGQMALNTGHGAVIVDGGAARKLITHHQQQQRHSQQSQIGTVSQLLAGGIAGAVSKTCTAPLARLTILFQVQGMHTDAAHLKKACIWREASRIVSEEGFRAFWKGNLVTIAHRLPYSSISFYAFERYKNLLQFMLGVQSQGENLSADLCVRLVGGGLSGITAASVTYPLDLVRTRLAAQTSTVYYRGIWHTLNTIKREEGVRGLYRGLGATLLGVGPNLAISFSVYDTARTYWQIHRPDDSIVLVSLACGSMSGIASSTVTFPLDLVRRRMQLEGAGGRARVYKNGLFGTLRHIINAEGVRGLYRGILPEYYKVVPSIGIVFMTYEKVKDILSNTSSEKVKQLLSNISS</sequence>
<evidence type="ECO:0000256" key="6">
    <source>
        <dbReference type="PROSITE-ProRule" id="PRU00282"/>
    </source>
</evidence>
<evidence type="ECO:0000256" key="5">
    <source>
        <dbReference type="ARBA" id="ARBA00023136"/>
    </source>
</evidence>
<evidence type="ECO:0000256" key="2">
    <source>
        <dbReference type="ARBA" id="ARBA00022448"/>
    </source>
</evidence>
<evidence type="ECO:0008006" key="10">
    <source>
        <dbReference type="Google" id="ProtNLM"/>
    </source>
</evidence>
<reference evidence="8" key="1">
    <citation type="submission" date="2022-07" db="EMBL/GenBank/DDBJ databases">
        <authorList>
            <person name="Macas J."/>
            <person name="Novak P."/>
            <person name="Neumann P."/>
        </authorList>
    </citation>
    <scope>NUCLEOTIDE SEQUENCE</scope>
</reference>
<keyword evidence="4" id="KW-0677">Repeat</keyword>
<keyword evidence="3 6" id="KW-0812">Transmembrane</keyword>
<dbReference type="GO" id="GO:0016020">
    <property type="term" value="C:membrane"/>
    <property type="evidence" value="ECO:0007669"/>
    <property type="project" value="UniProtKB-SubCell"/>
</dbReference>
<organism evidence="8 9">
    <name type="scientific">Cuscuta epithymum</name>
    <dbReference type="NCBI Taxonomy" id="186058"/>
    <lineage>
        <taxon>Eukaryota</taxon>
        <taxon>Viridiplantae</taxon>
        <taxon>Streptophyta</taxon>
        <taxon>Embryophyta</taxon>
        <taxon>Tracheophyta</taxon>
        <taxon>Spermatophyta</taxon>
        <taxon>Magnoliopsida</taxon>
        <taxon>eudicotyledons</taxon>
        <taxon>Gunneridae</taxon>
        <taxon>Pentapetalae</taxon>
        <taxon>asterids</taxon>
        <taxon>lamiids</taxon>
        <taxon>Solanales</taxon>
        <taxon>Convolvulaceae</taxon>
        <taxon>Cuscuteae</taxon>
        <taxon>Cuscuta</taxon>
        <taxon>Cuscuta subgen. Cuscuta</taxon>
    </lineage>
</organism>
<feature type="repeat" description="Solcar" evidence="6">
    <location>
        <begin position="161"/>
        <end position="247"/>
    </location>
</feature>
<comment type="caution">
    <text evidence="8">The sequence shown here is derived from an EMBL/GenBank/DDBJ whole genome shotgun (WGS) entry which is preliminary data.</text>
</comment>
<comment type="subcellular location">
    <subcellularLocation>
        <location evidence="1">Membrane</location>
        <topology evidence="1">Multi-pass membrane protein</topology>
    </subcellularLocation>
</comment>
<dbReference type="SUPFAM" id="SSF103506">
    <property type="entry name" value="Mitochondrial carrier"/>
    <property type="match status" value="1"/>
</dbReference>
<feature type="repeat" description="Solcar" evidence="6">
    <location>
        <begin position="256"/>
        <end position="346"/>
    </location>
</feature>
<name>A0AAV0D6L9_9ASTE</name>
<evidence type="ECO:0000313" key="8">
    <source>
        <dbReference type="EMBL" id="CAH9091232.1"/>
    </source>
</evidence>